<sequence>MSARSPLRARALLAGAAVGAAIGQAVLTGCAVDAGPAAGTLPDGDYTGTSATEDDGSYGVVTFSVSGGAVTDASFLVYDEDGTPHDEDYGLGSDGTPADQEFYQRAQNAIAAEKEFVSEFEETGDQNQVEAIAGASLSHRLFLDAVADAVADAQQS</sequence>
<proteinExistence type="predicted"/>
<dbReference type="Gene3D" id="3.90.1010.20">
    <property type="match status" value="1"/>
</dbReference>
<feature type="domain" description="FMN-binding" evidence="2">
    <location>
        <begin position="60"/>
        <end position="150"/>
    </location>
</feature>
<keyword evidence="1" id="KW-0732">Signal</keyword>
<dbReference type="PROSITE" id="PS51257">
    <property type="entry name" value="PROKAR_LIPOPROTEIN"/>
    <property type="match status" value="1"/>
</dbReference>
<keyword evidence="4" id="KW-1185">Reference proteome</keyword>
<name>A0ABW2SQG6_9ACTO</name>
<evidence type="ECO:0000313" key="3">
    <source>
        <dbReference type="EMBL" id="MFC7582090.1"/>
    </source>
</evidence>
<dbReference type="RefSeq" id="WP_380975929.1">
    <property type="nucleotide sequence ID" value="NZ_JBHTEF010000001.1"/>
</dbReference>
<evidence type="ECO:0000256" key="1">
    <source>
        <dbReference type="SAM" id="SignalP"/>
    </source>
</evidence>
<comment type="caution">
    <text evidence="3">The sequence shown here is derived from an EMBL/GenBank/DDBJ whole genome shotgun (WGS) entry which is preliminary data.</text>
</comment>
<dbReference type="Pfam" id="PF04205">
    <property type="entry name" value="FMN_bind"/>
    <property type="match status" value="1"/>
</dbReference>
<protein>
    <submittedName>
        <fullName evidence="3">FMN-binding protein</fullName>
    </submittedName>
</protein>
<evidence type="ECO:0000259" key="2">
    <source>
        <dbReference type="Pfam" id="PF04205"/>
    </source>
</evidence>
<accession>A0ABW2SQG6</accession>
<gene>
    <name evidence="3" type="ORF">ACFQWG_12885</name>
</gene>
<feature type="signal peptide" evidence="1">
    <location>
        <begin position="1"/>
        <end position="20"/>
    </location>
</feature>
<feature type="chain" id="PRO_5045260789" evidence="1">
    <location>
        <begin position="21"/>
        <end position="156"/>
    </location>
</feature>
<dbReference type="Proteomes" id="UP001596527">
    <property type="component" value="Unassembled WGS sequence"/>
</dbReference>
<evidence type="ECO:0000313" key="4">
    <source>
        <dbReference type="Proteomes" id="UP001596527"/>
    </source>
</evidence>
<organism evidence="3 4">
    <name type="scientific">Schaalia naturae</name>
    <dbReference type="NCBI Taxonomy" id="635203"/>
    <lineage>
        <taxon>Bacteria</taxon>
        <taxon>Bacillati</taxon>
        <taxon>Actinomycetota</taxon>
        <taxon>Actinomycetes</taxon>
        <taxon>Actinomycetales</taxon>
        <taxon>Actinomycetaceae</taxon>
        <taxon>Schaalia</taxon>
    </lineage>
</organism>
<reference evidence="4" key="1">
    <citation type="journal article" date="2019" name="Int. J. Syst. Evol. Microbiol.">
        <title>The Global Catalogue of Microorganisms (GCM) 10K type strain sequencing project: providing services to taxonomists for standard genome sequencing and annotation.</title>
        <authorList>
            <consortium name="The Broad Institute Genomics Platform"/>
            <consortium name="The Broad Institute Genome Sequencing Center for Infectious Disease"/>
            <person name="Wu L."/>
            <person name="Ma J."/>
        </authorList>
    </citation>
    <scope>NUCLEOTIDE SEQUENCE [LARGE SCALE GENOMIC DNA]</scope>
    <source>
        <strain evidence="4">CCUG 56698</strain>
    </source>
</reference>
<dbReference type="EMBL" id="JBHTEF010000001">
    <property type="protein sequence ID" value="MFC7582090.1"/>
    <property type="molecule type" value="Genomic_DNA"/>
</dbReference>
<dbReference type="InterPro" id="IPR007329">
    <property type="entry name" value="FMN-bd"/>
</dbReference>